<evidence type="ECO:0000313" key="5">
    <source>
        <dbReference type="EMBL" id="MBB5335337.1"/>
    </source>
</evidence>
<evidence type="ECO:0000259" key="4">
    <source>
        <dbReference type="PROSITE" id="PS50995"/>
    </source>
</evidence>
<evidence type="ECO:0000313" key="6">
    <source>
        <dbReference type="Proteomes" id="UP000559117"/>
    </source>
</evidence>
<keyword evidence="3" id="KW-0804">Transcription</keyword>
<name>A0A840UIE5_9FIRM</name>
<accession>A0A840UIE5</accession>
<dbReference type="GO" id="GO:0003700">
    <property type="term" value="F:DNA-binding transcription factor activity"/>
    <property type="evidence" value="ECO:0007669"/>
    <property type="project" value="InterPro"/>
</dbReference>
<keyword evidence="1" id="KW-0805">Transcription regulation</keyword>
<gene>
    <name evidence="5" type="ORF">HNR32_000458</name>
</gene>
<evidence type="ECO:0000256" key="2">
    <source>
        <dbReference type="ARBA" id="ARBA00023125"/>
    </source>
</evidence>
<evidence type="ECO:0000256" key="1">
    <source>
        <dbReference type="ARBA" id="ARBA00023015"/>
    </source>
</evidence>
<organism evidence="5 6">
    <name type="scientific">Pectinatus brassicae</name>
    <dbReference type="NCBI Taxonomy" id="862415"/>
    <lineage>
        <taxon>Bacteria</taxon>
        <taxon>Bacillati</taxon>
        <taxon>Bacillota</taxon>
        <taxon>Negativicutes</taxon>
        <taxon>Selenomonadales</taxon>
        <taxon>Selenomonadaceae</taxon>
        <taxon>Pectinatus</taxon>
    </lineage>
</organism>
<dbReference type="PRINTS" id="PR00598">
    <property type="entry name" value="HTHMARR"/>
</dbReference>
<comment type="caution">
    <text evidence="5">The sequence shown here is derived from an EMBL/GenBank/DDBJ whole genome shotgun (WGS) entry which is preliminary data.</text>
</comment>
<protein>
    <submittedName>
        <fullName evidence="5">DNA-binding MarR family transcriptional regulator</fullName>
    </submittedName>
</protein>
<dbReference type="SUPFAM" id="SSF46785">
    <property type="entry name" value="Winged helix' DNA-binding domain"/>
    <property type="match status" value="1"/>
</dbReference>
<dbReference type="SMART" id="SM00347">
    <property type="entry name" value="HTH_MARR"/>
    <property type="match status" value="1"/>
</dbReference>
<dbReference type="PANTHER" id="PTHR42756">
    <property type="entry name" value="TRANSCRIPTIONAL REGULATOR, MARR"/>
    <property type="match status" value="1"/>
</dbReference>
<dbReference type="AlphaFoldDB" id="A0A840UIE5"/>
<sequence>METEALIVQYINILSEYMRQTTREYNQQTEYSALFNLSITQLHYLHAIQEIDGPTFKQLAEKFSVQKSTVTENIKRLMQKDIVFRQQSQKDLRVFHIYLTQKGKDLLAVENMGYFGFAKKMTQYLDEDQKKKFTEILKIITDNIKK</sequence>
<dbReference type="InterPro" id="IPR000835">
    <property type="entry name" value="HTH_MarR-typ"/>
</dbReference>
<proteinExistence type="predicted"/>
<dbReference type="RefSeq" id="WP_183859229.1">
    <property type="nucleotide sequence ID" value="NZ_JACHFH010000004.1"/>
</dbReference>
<dbReference type="EMBL" id="JACHFH010000004">
    <property type="protein sequence ID" value="MBB5335337.1"/>
    <property type="molecule type" value="Genomic_DNA"/>
</dbReference>
<dbReference type="PROSITE" id="PS50995">
    <property type="entry name" value="HTH_MARR_2"/>
    <property type="match status" value="1"/>
</dbReference>
<dbReference type="Proteomes" id="UP000559117">
    <property type="component" value="Unassembled WGS sequence"/>
</dbReference>
<dbReference type="PANTHER" id="PTHR42756:SF1">
    <property type="entry name" value="TRANSCRIPTIONAL REPRESSOR OF EMRAB OPERON"/>
    <property type="match status" value="1"/>
</dbReference>
<dbReference type="Pfam" id="PF01047">
    <property type="entry name" value="MarR"/>
    <property type="match status" value="1"/>
</dbReference>
<keyword evidence="6" id="KW-1185">Reference proteome</keyword>
<dbReference type="GO" id="GO:0003677">
    <property type="term" value="F:DNA binding"/>
    <property type="evidence" value="ECO:0007669"/>
    <property type="project" value="UniProtKB-KW"/>
</dbReference>
<dbReference type="InterPro" id="IPR036390">
    <property type="entry name" value="WH_DNA-bd_sf"/>
</dbReference>
<dbReference type="InterPro" id="IPR036388">
    <property type="entry name" value="WH-like_DNA-bd_sf"/>
</dbReference>
<dbReference type="Gene3D" id="1.10.10.10">
    <property type="entry name" value="Winged helix-like DNA-binding domain superfamily/Winged helix DNA-binding domain"/>
    <property type="match status" value="1"/>
</dbReference>
<evidence type="ECO:0000256" key="3">
    <source>
        <dbReference type="ARBA" id="ARBA00023163"/>
    </source>
</evidence>
<feature type="domain" description="HTH marR-type" evidence="4">
    <location>
        <begin position="4"/>
        <end position="142"/>
    </location>
</feature>
<reference evidence="5 6" key="1">
    <citation type="submission" date="2020-08" db="EMBL/GenBank/DDBJ databases">
        <title>Genomic Encyclopedia of Type Strains, Phase IV (KMG-IV): sequencing the most valuable type-strain genomes for metagenomic binning, comparative biology and taxonomic classification.</title>
        <authorList>
            <person name="Goeker M."/>
        </authorList>
    </citation>
    <scope>NUCLEOTIDE SEQUENCE [LARGE SCALE GENOMIC DNA]</scope>
    <source>
        <strain evidence="5 6">DSM 24661</strain>
    </source>
</reference>
<keyword evidence="2 5" id="KW-0238">DNA-binding</keyword>